<proteinExistence type="inferred from homology"/>
<evidence type="ECO:0000256" key="10">
    <source>
        <dbReference type="SAM" id="MobiDB-lite"/>
    </source>
</evidence>
<dbReference type="GeneTree" id="ENSGT00940000155232"/>
<evidence type="ECO:0000256" key="7">
    <source>
        <dbReference type="ARBA" id="ARBA00022949"/>
    </source>
</evidence>
<keyword evidence="9 11" id="KW-0472">Membrane</keyword>
<keyword evidence="6 11" id="KW-0812">Transmembrane</keyword>
<dbReference type="InParanoid" id="A0A7N8XY48"/>
<protein>
    <submittedName>
        <fullName evidence="12">Claudin-10-like</fullName>
    </submittedName>
</protein>
<dbReference type="GO" id="GO:0005198">
    <property type="term" value="F:structural molecule activity"/>
    <property type="evidence" value="ECO:0007669"/>
    <property type="project" value="InterPro"/>
</dbReference>
<evidence type="ECO:0000256" key="3">
    <source>
        <dbReference type="ARBA" id="ARBA00008295"/>
    </source>
</evidence>
<organism evidence="12 13">
    <name type="scientific">Mastacembelus armatus</name>
    <name type="common">zig-zag eel</name>
    <dbReference type="NCBI Taxonomy" id="205130"/>
    <lineage>
        <taxon>Eukaryota</taxon>
        <taxon>Metazoa</taxon>
        <taxon>Chordata</taxon>
        <taxon>Craniata</taxon>
        <taxon>Vertebrata</taxon>
        <taxon>Euteleostomi</taxon>
        <taxon>Actinopterygii</taxon>
        <taxon>Neopterygii</taxon>
        <taxon>Teleostei</taxon>
        <taxon>Neoteleostei</taxon>
        <taxon>Acanthomorphata</taxon>
        <taxon>Anabantaria</taxon>
        <taxon>Synbranchiformes</taxon>
        <taxon>Mastacembelidae</taxon>
        <taxon>Mastacembelus</taxon>
    </lineage>
</organism>
<reference evidence="12" key="1">
    <citation type="submission" date="2025-08" db="UniProtKB">
        <authorList>
            <consortium name="Ensembl"/>
        </authorList>
    </citation>
    <scope>IDENTIFICATION</scope>
</reference>
<accession>A0A7N8XY48</accession>
<evidence type="ECO:0000256" key="11">
    <source>
        <dbReference type="SAM" id="Phobius"/>
    </source>
</evidence>
<keyword evidence="13" id="KW-1185">Reference proteome</keyword>
<evidence type="ECO:0000256" key="8">
    <source>
        <dbReference type="ARBA" id="ARBA00022989"/>
    </source>
</evidence>
<dbReference type="PRINTS" id="PR01077">
    <property type="entry name" value="CLAUDIN"/>
</dbReference>
<dbReference type="Gene3D" id="1.20.140.150">
    <property type="match status" value="1"/>
</dbReference>
<dbReference type="InterPro" id="IPR004031">
    <property type="entry name" value="PMP22/EMP/MP20/Claudin"/>
</dbReference>
<evidence type="ECO:0000256" key="2">
    <source>
        <dbReference type="ARBA" id="ARBA00004651"/>
    </source>
</evidence>
<feature type="region of interest" description="Disordered" evidence="10">
    <location>
        <begin position="263"/>
        <end position="284"/>
    </location>
</feature>
<evidence type="ECO:0000256" key="5">
    <source>
        <dbReference type="ARBA" id="ARBA00022475"/>
    </source>
</evidence>
<feature type="transmembrane region" description="Helical" evidence="11">
    <location>
        <begin position="109"/>
        <end position="134"/>
    </location>
</feature>
<dbReference type="InterPro" id="IPR006187">
    <property type="entry name" value="Claudin"/>
</dbReference>
<keyword evidence="8 11" id="KW-1133">Transmembrane helix</keyword>
<evidence type="ECO:0000313" key="12">
    <source>
        <dbReference type="Ensembl" id="ENSMAMP00000057539.1"/>
    </source>
</evidence>
<dbReference type="AlphaFoldDB" id="A0A7N8XY48"/>
<dbReference type="Proteomes" id="UP000261640">
    <property type="component" value="Unplaced"/>
</dbReference>
<evidence type="ECO:0000256" key="6">
    <source>
        <dbReference type="ARBA" id="ARBA00022692"/>
    </source>
</evidence>
<dbReference type="PROSITE" id="PS01346">
    <property type="entry name" value="CLAUDIN"/>
    <property type="match status" value="1"/>
</dbReference>
<keyword evidence="4" id="KW-0796">Tight junction</keyword>
<comment type="subcellular location">
    <subcellularLocation>
        <location evidence="1">Cell junction</location>
        <location evidence="1">Tight junction</location>
    </subcellularLocation>
    <subcellularLocation>
        <location evidence="2">Cell membrane</location>
        <topology evidence="2">Multi-pass membrane protein</topology>
    </subcellularLocation>
</comment>
<name>A0A7N8XY48_9TELE</name>
<evidence type="ECO:0000256" key="9">
    <source>
        <dbReference type="ARBA" id="ARBA00023136"/>
    </source>
</evidence>
<feature type="transmembrane region" description="Helical" evidence="11">
    <location>
        <begin position="192"/>
        <end position="216"/>
    </location>
</feature>
<comment type="similarity">
    <text evidence="3">Belongs to the claudin family.</text>
</comment>
<dbReference type="PANTHER" id="PTHR12002">
    <property type="entry name" value="CLAUDIN"/>
    <property type="match status" value="1"/>
</dbReference>
<dbReference type="InterPro" id="IPR017974">
    <property type="entry name" value="Claudin_CS"/>
</dbReference>
<evidence type="ECO:0000313" key="13">
    <source>
        <dbReference type="Proteomes" id="UP000261640"/>
    </source>
</evidence>
<feature type="transmembrane region" description="Helical" evidence="11">
    <location>
        <begin position="37"/>
        <end position="55"/>
    </location>
</feature>
<keyword evidence="7" id="KW-0965">Cell junction</keyword>
<dbReference type="Pfam" id="PF00822">
    <property type="entry name" value="PMP22_Claudin"/>
    <property type="match status" value="1"/>
</dbReference>
<keyword evidence="5" id="KW-1003">Cell membrane</keyword>
<evidence type="ECO:0000256" key="4">
    <source>
        <dbReference type="ARBA" id="ARBA00022427"/>
    </source>
</evidence>
<reference evidence="12" key="2">
    <citation type="submission" date="2025-09" db="UniProtKB">
        <authorList>
            <consortium name="Ensembl"/>
        </authorList>
    </citation>
    <scope>IDENTIFICATION</scope>
</reference>
<dbReference type="GO" id="GO:0005923">
    <property type="term" value="C:bicellular tight junction"/>
    <property type="evidence" value="ECO:0007669"/>
    <property type="project" value="UniProtKB-SubCell"/>
</dbReference>
<dbReference type="GO" id="GO:0005886">
    <property type="term" value="C:plasma membrane"/>
    <property type="evidence" value="ECO:0007669"/>
    <property type="project" value="UniProtKB-SubCell"/>
</dbReference>
<dbReference type="Ensembl" id="ENSMAMT00000066461.1">
    <property type="protein sequence ID" value="ENSMAMP00000057539.1"/>
    <property type="gene ID" value="ENSMAMG00000021008.2"/>
</dbReference>
<feature type="compositionally biased region" description="Polar residues" evidence="10">
    <location>
        <begin position="268"/>
        <end position="284"/>
    </location>
</feature>
<feature type="transmembrane region" description="Helical" evidence="11">
    <location>
        <begin position="155"/>
        <end position="172"/>
    </location>
</feature>
<evidence type="ECO:0000256" key="1">
    <source>
        <dbReference type="ARBA" id="ARBA00004435"/>
    </source>
</evidence>
<sequence>PARFNPSLFLHELGKKMLTGSTSSSGGTPTMTNRITVMYMEIGCFVSCLSGWILVCSTLPTDYWSISDSSESVLTIPDFYNNLWKNCIADGTGSSNCKDYPSMMALPGFLQACRALAVSAVILGFFGGVLTLIGMKCTKIGGSQVANARVTFSGAITYMVSGFSGMSSYSMWASKTVSEFMNTDFRGQKYELGAALFVGWGGSILLILGGVVLGFLSGKESIPSSNSPKRPLRPASRATARTRRTYMLPASLSRVTLGGASFHEGRQSRATTKTVQTLGRDSFV</sequence>